<dbReference type="EMBL" id="JAMWBK010000005">
    <property type="protein sequence ID" value="KAJ8904567.1"/>
    <property type="molecule type" value="Genomic_DNA"/>
</dbReference>
<comment type="caution">
    <text evidence="1">The sequence shown here is derived from an EMBL/GenBank/DDBJ whole genome shotgun (WGS) entry which is preliminary data.</text>
</comment>
<organism evidence="1 2">
    <name type="scientific">Rhodosorus marinus</name>
    <dbReference type="NCBI Taxonomy" id="101924"/>
    <lineage>
        <taxon>Eukaryota</taxon>
        <taxon>Rhodophyta</taxon>
        <taxon>Stylonematophyceae</taxon>
        <taxon>Stylonematales</taxon>
        <taxon>Stylonemataceae</taxon>
        <taxon>Rhodosorus</taxon>
    </lineage>
</organism>
<proteinExistence type="predicted"/>
<reference evidence="1 2" key="1">
    <citation type="journal article" date="2023" name="Nat. Commun.">
        <title>Origin of minicircular mitochondrial genomes in red algae.</title>
        <authorList>
            <person name="Lee Y."/>
            <person name="Cho C.H."/>
            <person name="Lee Y.M."/>
            <person name="Park S.I."/>
            <person name="Yang J.H."/>
            <person name="West J.A."/>
            <person name="Bhattacharya D."/>
            <person name="Yoon H.S."/>
        </authorList>
    </citation>
    <scope>NUCLEOTIDE SEQUENCE [LARGE SCALE GENOMIC DNA]</scope>
    <source>
        <strain evidence="1 2">CCMP1338</strain>
        <tissue evidence="1">Whole cell</tissue>
    </source>
</reference>
<dbReference type="AlphaFoldDB" id="A0AAV8UTZ6"/>
<name>A0AAV8UTZ6_9RHOD</name>
<accession>A0AAV8UTZ6</accession>
<sequence>MRTLPISYVEFQETHVRRNRCRSRPGEILKAIPSLSALMQYDTLRVFKLGESSYSNSNVERPFTNSSTSS</sequence>
<keyword evidence="2" id="KW-1185">Reference proteome</keyword>
<evidence type="ECO:0000313" key="2">
    <source>
        <dbReference type="Proteomes" id="UP001157974"/>
    </source>
</evidence>
<dbReference type="Proteomes" id="UP001157974">
    <property type="component" value="Unassembled WGS sequence"/>
</dbReference>
<protein>
    <submittedName>
        <fullName evidence="1">Uncharacterized protein</fullName>
    </submittedName>
</protein>
<gene>
    <name evidence="1" type="ORF">NDN08_001085</name>
</gene>
<evidence type="ECO:0000313" key="1">
    <source>
        <dbReference type="EMBL" id="KAJ8904567.1"/>
    </source>
</evidence>